<dbReference type="CDD" id="cd04883">
    <property type="entry name" value="ACT_AcuB"/>
    <property type="match status" value="1"/>
</dbReference>
<comment type="caution">
    <text evidence="4">The sequence shown here is derived from an EMBL/GenBank/DDBJ whole genome shotgun (WGS) entry which is preliminary data.</text>
</comment>
<keyword evidence="5" id="KW-1185">Reference proteome</keyword>
<dbReference type="Pfam" id="PF00571">
    <property type="entry name" value="CBS"/>
    <property type="match status" value="2"/>
</dbReference>
<dbReference type="InterPro" id="IPR051257">
    <property type="entry name" value="Diverse_CBS-Domain"/>
</dbReference>
<evidence type="ECO:0000259" key="3">
    <source>
        <dbReference type="PROSITE" id="PS51371"/>
    </source>
</evidence>
<gene>
    <name evidence="4" type="ORF">AS030_13885</name>
</gene>
<dbReference type="SUPFAM" id="SSF54631">
    <property type="entry name" value="CBS-domain pair"/>
    <property type="match status" value="1"/>
</dbReference>
<evidence type="ECO:0000256" key="2">
    <source>
        <dbReference type="PROSITE-ProRule" id="PRU00703"/>
    </source>
</evidence>
<dbReference type="PROSITE" id="PS51371">
    <property type="entry name" value="CBS"/>
    <property type="match status" value="2"/>
</dbReference>
<name>A0A0V8J916_9BACL</name>
<evidence type="ECO:0000313" key="4">
    <source>
        <dbReference type="EMBL" id="KSU83631.1"/>
    </source>
</evidence>
<dbReference type="InterPro" id="IPR045865">
    <property type="entry name" value="ACT-like_dom_sf"/>
</dbReference>
<dbReference type="EMBL" id="LNQN01000002">
    <property type="protein sequence ID" value="KSU83631.1"/>
    <property type="molecule type" value="Genomic_DNA"/>
</dbReference>
<evidence type="ECO:0000313" key="5">
    <source>
        <dbReference type="Proteomes" id="UP000054099"/>
    </source>
</evidence>
<accession>A0A0V8J916</accession>
<dbReference type="RefSeq" id="WP_061972469.1">
    <property type="nucleotide sequence ID" value="NZ_FMAV01000002.1"/>
</dbReference>
<sequence length="215" mass="24117">MIVQDMMNKKPVTARPETTIVEALLTLKKHRIRHLPIIVEDGSLAGIISDRDLRDASPSIFDAADHADKLERPISEIMVKDVITAHPLDFAEDLLSVFYEHQIGCVPVLEHEKLVGVITERDMLYTLIQLTGAHQPSSHLEVKVENIAGQLADVASLIKKFKININSVLVYPGKQDDSQKILVLRIGTMNPYRIASELRQNGYDVIWPQEPEVGQ</sequence>
<evidence type="ECO:0000256" key="1">
    <source>
        <dbReference type="ARBA" id="ARBA00023122"/>
    </source>
</evidence>
<dbReference type="InterPro" id="IPR000644">
    <property type="entry name" value="CBS_dom"/>
</dbReference>
<dbReference type="SUPFAM" id="SSF55021">
    <property type="entry name" value="ACT-like"/>
    <property type="match status" value="1"/>
</dbReference>
<dbReference type="InterPro" id="IPR046342">
    <property type="entry name" value="CBS_dom_sf"/>
</dbReference>
<dbReference type="Proteomes" id="UP000054099">
    <property type="component" value="Unassembled WGS sequence"/>
</dbReference>
<dbReference type="OrthoDB" id="9781631at2"/>
<dbReference type="PANTHER" id="PTHR43080">
    <property type="entry name" value="CBS DOMAIN-CONTAINING PROTEIN CBSX3, MITOCHONDRIAL"/>
    <property type="match status" value="1"/>
</dbReference>
<dbReference type="AlphaFoldDB" id="A0A0V8J916"/>
<dbReference type="Gene3D" id="3.10.580.10">
    <property type="entry name" value="CBS-domain"/>
    <property type="match status" value="1"/>
</dbReference>
<keyword evidence="1 2" id="KW-0129">CBS domain</keyword>
<feature type="domain" description="CBS" evidence="3">
    <location>
        <begin position="7"/>
        <end position="63"/>
    </location>
</feature>
<reference evidence="4 5" key="1">
    <citation type="journal article" date="2014" name="Antonie Van Leeuwenhoek">
        <title>Fictibacillus enclensis sp. nov., isolated from marine sediment.</title>
        <authorList>
            <person name="Dastager S.G."/>
            <person name="Mawlankar R."/>
            <person name="Srinivasan K."/>
            <person name="Tang S.K."/>
            <person name="Lee J.C."/>
            <person name="Ramana V.V."/>
            <person name="Shouche Y.S."/>
        </authorList>
    </citation>
    <scope>NUCLEOTIDE SEQUENCE [LARGE SCALE GENOMIC DNA]</scope>
    <source>
        <strain evidence="4 5">NIO-1003</strain>
    </source>
</reference>
<protein>
    <submittedName>
        <fullName evidence="4">Acetoin utilization protein AcuB</fullName>
    </submittedName>
</protein>
<dbReference type="PANTHER" id="PTHR43080:SF2">
    <property type="entry name" value="CBS DOMAIN-CONTAINING PROTEIN"/>
    <property type="match status" value="1"/>
</dbReference>
<organism evidence="4 5">
    <name type="scientific">Fictibacillus enclensis</name>
    <dbReference type="NCBI Taxonomy" id="1017270"/>
    <lineage>
        <taxon>Bacteria</taxon>
        <taxon>Bacillati</taxon>
        <taxon>Bacillota</taxon>
        <taxon>Bacilli</taxon>
        <taxon>Bacillales</taxon>
        <taxon>Fictibacillaceae</taxon>
        <taxon>Fictibacillus</taxon>
    </lineage>
</organism>
<feature type="domain" description="CBS" evidence="3">
    <location>
        <begin position="78"/>
        <end position="137"/>
    </location>
</feature>
<proteinExistence type="predicted"/>
<dbReference type="CDD" id="cd04584">
    <property type="entry name" value="CBS_pair_AcuB_like"/>
    <property type="match status" value="1"/>
</dbReference>
<dbReference type="SMART" id="SM00116">
    <property type="entry name" value="CBS"/>
    <property type="match status" value="2"/>
</dbReference>